<dbReference type="GO" id="GO:0016887">
    <property type="term" value="F:ATP hydrolysis activity"/>
    <property type="evidence" value="ECO:0007669"/>
    <property type="project" value="RHEA"/>
</dbReference>
<dbReference type="InterPro" id="IPR012340">
    <property type="entry name" value="NA-bd_OB-fold"/>
</dbReference>
<dbReference type="PROSITE" id="PS50051">
    <property type="entry name" value="MCM_2"/>
    <property type="match status" value="1"/>
</dbReference>
<dbReference type="GO" id="GO:0006270">
    <property type="term" value="P:DNA replication initiation"/>
    <property type="evidence" value="ECO:0007669"/>
    <property type="project" value="UniProtKB-UniRule"/>
</dbReference>
<dbReference type="GO" id="GO:0005634">
    <property type="term" value="C:nucleus"/>
    <property type="evidence" value="ECO:0007669"/>
    <property type="project" value="UniProtKB-SubCell"/>
</dbReference>
<dbReference type="RefSeq" id="XP_004342187.1">
    <property type="nucleotide sequence ID" value="XM_004342138.1"/>
</dbReference>
<dbReference type="GO" id="GO:1902969">
    <property type="term" value="P:mitotic DNA replication"/>
    <property type="evidence" value="ECO:0007669"/>
    <property type="project" value="TreeGrafter"/>
</dbReference>
<dbReference type="AlphaFoldDB" id="L8H4F5"/>
<dbReference type="Gene3D" id="2.40.50.140">
    <property type="entry name" value="Nucleic acid-binding proteins"/>
    <property type="match status" value="1"/>
</dbReference>
<evidence type="ECO:0000256" key="3">
    <source>
        <dbReference type="ARBA" id="ARBA00022705"/>
    </source>
</evidence>
<evidence type="ECO:0000256" key="7">
    <source>
        <dbReference type="ARBA" id="ARBA00022840"/>
    </source>
</evidence>
<dbReference type="EMBL" id="KB007926">
    <property type="protein sequence ID" value="ELR20077.1"/>
    <property type="molecule type" value="Genomic_DNA"/>
</dbReference>
<keyword evidence="4 11" id="KW-0547">Nucleotide-binding</keyword>
<dbReference type="Gene3D" id="2.20.28.10">
    <property type="match status" value="1"/>
</dbReference>
<dbReference type="SUPFAM" id="SSF52540">
    <property type="entry name" value="P-loop containing nucleoside triphosphate hydrolases"/>
    <property type="match status" value="1"/>
</dbReference>
<dbReference type="GO" id="GO:0000727">
    <property type="term" value="P:double-strand break repair via break-induced replication"/>
    <property type="evidence" value="ECO:0007669"/>
    <property type="project" value="TreeGrafter"/>
</dbReference>
<comment type="subcellular location">
    <subcellularLocation>
        <location evidence="1 12">Nucleus</location>
    </subcellularLocation>
</comment>
<dbReference type="Pfam" id="PF17855">
    <property type="entry name" value="MCM_lid"/>
    <property type="match status" value="1"/>
</dbReference>
<comment type="function">
    <text evidence="12">Acts as component of the MCM2-7 complex (MCM complex) which is the replicative helicase essential for 'once per cell cycle' DNA replication initiation and elongation in eukaryotic cells. The active ATPase sites in the MCM2-7 ring are formed through the interaction surfaces of two neighboring subunits such that a critical structure of a conserved arginine finger motif is provided in trans relative to the ATP-binding site of the Walker A box of the adjacent subunit. The six ATPase active sites, however, are likely to contribute differentially to the complex helicase activity.</text>
</comment>
<keyword evidence="5 12" id="KW-0378">Hydrolase</keyword>
<evidence type="ECO:0000256" key="1">
    <source>
        <dbReference type="ARBA" id="ARBA00004123"/>
    </source>
</evidence>
<dbReference type="PRINTS" id="PR01662">
    <property type="entry name" value="MCMPROTEIN6"/>
</dbReference>
<keyword evidence="6 12" id="KW-0347">Helicase</keyword>
<dbReference type="InterPro" id="IPR027417">
    <property type="entry name" value="P-loop_NTPase"/>
</dbReference>
<dbReference type="InterPro" id="IPR008049">
    <property type="entry name" value="MCM6"/>
</dbReference>
<dbReference type="CDD" id="cd17757">
    <property type="entry name" value="MCM6"/>
    <property type="match status" value="1"/>
</dbReference>
<dbReference type="OrthoDB" id="1744952at2759"/>
<protein>
    <recommendedName>
        <fullName evidence="12">DNA replication licensing factor MCM6</fullName>
        <ecNumber evidence="12">3.6.4.12</ecNumber>
    </recommendedName>
</protein>
<dbReference type="KEGG" id="acan:ACA1_114560"/>
<dbReference type="Gene3D" id="3.30.1640.10">
    <property type="entry name" value="mini-chromosome maintenance (MCM) complex, chain A, domain 1"/>
    <property type="match status" value="1"/>
</dbReference>
<dbReference type="SMART" id="SM00350">
    <property type="entry name" value="MCM"/>
    <property type="match status" value="1"/>
</dbReference>
<evidence type="ECO:0000256" key="9">
    <source>
        <dbReference type="ARBA" id="ARBA00023242"/>
    </source>
</evidence>
<dbReference type="PANTHER" id="PTHR11630">
    <property type="entry name" value="DNA REPLICATION LICENSING FACTOR MCM FAMILY MEMBER"/>
    <property type="match status" value="1"/>
</dbReference>
<dbReference type="GO" id="GO:0005524">
    <property type="term" value="F:ATP binding"/>
    <property type="evidence" value="ECO:0007669"/>
    <property type="project" value="UniProtKB-UniRule"/>
</dbReference>
<evidence type="ECO:0000256" key="13">
    <source>
        <dbReference type="SAM" id="MobiDB-lite"/>
    </source>
</evidence>
<evidence type="ECO:0000256" key="10">
    <source>
        <dbReference type="ARBA" id="ARBA00023306"/>
    </source>
</evidence>
<dbReference type="PANTHER" id="PTHR11630:SF43">
    <property type="entry name" value="DNA REPLICATION LICENSING FACTOR MCM6"/>
    <property type="match status" value="1"/>
</dbReference>
<evidence type="ECO:0000256" key="12">
    <source>
        <dbReference type="RuleBase" id="RU368064"/>
    </source>
</evidence>
<proteinExistence type="inferred from homology"/>
<dbReference type="InterPro" id="IPR033762">
    <property type="entry name" value="MCM_OB"/>
</dbReference>
<feature type="compositionally biased region" description="Low complexity" evidence="13">
    <location>
        <begin position="704"/>
        <end position="726"/>
    </location>
</feature>
<accession>L8H4F5</accession>
<comment type="similarity">
    <text evidence="2 11">Belongs to the MCM family.</text>
</comment>
<feature type="region of interest" description="Disordered" evidence="13">
    <location>
        <begin position="687"/>
        <end position="749"/>
    </location>
</feature>
<dbReference type="InterPro" id="IPR027925">
    <property type="entry name" value="MCM_N"/>
</dbReference>
<sequence>MEGEAAPKTVPLVLDQTAELLQGTFTTFRDVSNKRSYLEQIGHMCRNDQKTLYLDFKDVLNFEASGKAEIQGLSVLMEQEYFRMEPYLRKAVQNVAKQLYPEFMRPDDDKDQKEREFWIAVYNVPMVHRHGLLLRTDKIGSLIAVSGTVTRTSEVRPELLYGAFACQDCRVVAKGIPQHFKYTEPIACKSSQCMNKFRWQLNVEQSEFADWQRVRVQENPSEIPSGSMPRSMDIILRNDAVEKAKPGDKAIFTGTLIVVPDVSQLGLPGVRVQAISSAKEGGKDSGEGFSGTADGEGFTGLKSLGVRDLSYKLCFLACAVHPLDNNKLINFKGEEEDDDDEQVLSQFTDEELEDIEKMKQDPILYDNLVRSIAPSVFGHDEVKRGILLMLFGGVHKSTIEGIKLRGDINVCVVGDPSTSKSQFLKYVASLMPRGIYTSGKASSAAGLTACVAKDPDTGEFAIEAGALMLADNGICCIDEFDKMDVRDQVAIHEAMEQQTISLAKAGIQATLNARTSILAAANPIGGRYDKSKTLRANLTLSAPIMSRFDLFFIVLDECDEETDMSIARHIISVHQKREQALKPVYSIEQLQRYIRYSRIFKPRISSESMELLVHHYRKLRENDVGAGGKSSYRMTVRQLESMIRLSEARARIHCDEEVRPAYVEEAARLLKKSLIHVETEKIALSDVPAKKPGDGSVMDVESSTAAAPTGGPAKPAAAKKGGKAAAVQETKKKTKTTKTTDDEESAEEPLTVSYEDYRKISNTLVAHLKDYEASEEEESGGLTREDLVSWYVEQKADGLNSEEELKRTARTARLIVDRLVTRDGALLEDKSGVLAVHPSFLDD</sequence>
<feature type="domain" description="MCM C-terminal AAA(+) ATPase" evidence="14">
    <location>
        <begin position="364"/>
        <end position="570"/>
    </location>
</feature>
<evidence type="ECO:0000259" key="14">
    <source>
        <dbReference type="PROSITE" id="PS50051"/>
    </source>
</evidence>
<name>L8H4F5_ACACF</name>
<comment type="catalytic activity">
    <reaction evidence="12">
        <text>ATP + H2O = ADP + phosphate + H(+)</text>
        <dbReference type="Rhea" id="RHEA:13065"/>
        <dbReference type="ChEBI" id="CHEBI:15377"/>
        <dbReference type="ChEBI" id="CHEBI:15378"/>
        <dbReference type="ChEBI" id="CHEBI:30616"/>
        <dbReference type="ChEBI" id="CHEBI:43474"/>
        <dbReference type="ChEBI" id="CHEBI:456216"/>
        <dbReference type="EC" id="3.6.4.12"/>
    </reaction>
</comment>
<dbReference type="Gene3D" id="3.40.50.300">
    <property type="entry name" value="P-loop containing nucleotide triphosphate hydrolases"/>
    <property type="match status" value="1"/>
</dbReference>
<keyword evidence="16" id="KW-1185">Reference proteome</keyword>
<dbReference type="EC" id="3.6.4.12" evidence="12"/>
<evidence type="ECO:0000256" key="11">
    <source>
        <dbReference type="RuleBase" id="RU004070"/>
    </source>
</evidence>
<dbReference type="SUPFAM" id="SSF50249">
    <property type="entry name" value="Nucleic acid-binding proteins"/>
    <property type="match status" value="1"/>
</dbReference>
<dbReference type="Pfam" id="PF00493">
    <property type="entry name" value="MCM"/>
    <property type="match status" value="1"/>
</dbReference>
<dbReference type="Proteomes" id="UP000011083">
    <property type="component" value="Unassembled WGS sequence"/>
</dbReference>
<dbReference type="GO" id="GO:0042555">
    <property type="term" value="C:MCM complex"/>
    <property type="evidence" value="ECO:0007669"/>
    <property type="project" value="UniProtKB-UniRule"/>
</dbReference>
<dbReference type="InterPro" id="IPR001208">
    <property type="entry name" value="MCM_dom"/>
</dbReference>
<dbReference type="PRINTS" id="PR01657">
    <property type="entry name" value="MCMFAMILY"/>
</dbReference>
<evidence type="ECO:0000313" key="16">
    <source>
        <dbReference type="Proteomes" id="UP000011083"/>
    </source>
</evidence>
<keyword evidence="7 11" id="KW-0067">ATP-binding</keyword>
<dbReference type="VEuPathDB" id="AmoebaDB:ACA1_114560"/>
<keyword evidence="9" id="KW-0539">Nucleus</keyword>
<evidence type="ECO:0000256" key="5">
    <source>
        <dbReference type="ARBA" id="ARBA00022801"/>
    </source>
</evidence>
<keyword evidence="8 11" id="KW-0238">DNA-binding</keyword>
<gene>
    <name evidence="15" type="ORF">ACA1_114560</name>
</gene>
<dbReference type="OMA" id="RHQQTDK"/>
<organism evidence="15 16">
    <name type="scientific">Acanthamoeba castellanii (strain ATCC 30010 / Neff)</name>
    <dbReference type="NCBI Taxonomy" id="1257118"/>
    <lineage>
        <taxon>Eukaryota</taxon>
        <taxon>Amoebozoa</taxon>
        <taxon>Discosea</taxon>
        <taxon>Longamoebia</taxon>
        <taxon>Centramoebida</taxon>
        <taxon>Acanthamoebidae</taxon>
        <taxon>Acanthamoeba</taxon>
    </lineage>
</organism>
<evidence type="ECO:0000256" key="2">
    <source>
        <dbReference type="ARBA" id="ARBA00008010"/>
    </source>
</evidence>
<evidence type="ECO:0000256" key="6">
    <source>
        <dbReference type="ARBA" id="ARBA00022806"/>
    </source>
</evidence>
<comment type="subunit">
    <text evidence="12">Component of the MCM2-7 complex.</text>
</comment>
<dbReference type="Gene3D" id="1.20.58.870">
    <property type="match status" value="1"/>
</dbReference>
<dbReference type="FunFam" id="3.40.50.300:FF:000115">
    <property type="entry name" value="DNA helicase"/>
    <property type="match status" value="1"/>
</dbReference>
<dbReference type="Pfam" id="PF18263">
    <property type="entry name" value="WHD_MCM6"/>
    <property type="match status" value="1"/>
</dbReference>
<evidence type="ECO:0000256" key="4">
    <source>
        <dbReference type="ARBA" id="ARBA00022741"/>
    </source>
</evidence>
<keyword evidence="3 12" id="KW-0235">DNA replication</keyword>
<dbReference type="GeneID" id="14920920"/>
<keyword evidence="10 12" id="KW-0131">Cell cycle</keyword>
<dbReference type="InterPro" id="IPR041024">
    <property type="entry name" value="Mcm6_C"/>
</dbReference>
<dbReference type="InterPro" id="IPR041562">
    <property type="entry name" value="MCM_lid"/>
</dbReference>
<dbReference type="GO" id="GO:0003697">
    <property type="term" value="F:single-stranded DNA binding"/>
    <property type="evidence" value="ECO:0007669"/>
    <property type="project" value="TreeGrafter"/>
</dbReference>
<dbReference type="Pfam" id="PF14551">
    <property type="entry name" value="MCM_N"/>
    <property type="match status" value="1"/>
</dbReference>
<reference evidence="15 16" key="1">
    <citation type="journal article" date="2013" name="Genome Biol.">
        <title>Genome of Acanthamoeba castellanii highlights extensive lateral gene transfer and early evolution of tyrosine kinase signaling.</title>
        <authorList>
            <person name="Clarke M."/>
            <person name="Lohan A.J."/>
            <person name="Liu B."/>
            <person name="Lagkouvardos I."/>
            <person name="Roy S."/>
            <person name="Zafar N."/>
            <person name="Bertelli C."/>
            <person name="Schilde C."/>
            <person name="Kianianmomeni A."/>
            <person name="Burglin T.R."/>
            <person name="Frech C."/>
            <person name="Turcotte B."/>
            <person name="Kopec K.O."/>
            <person name="Synnott J.M."/>
            <person name="Choo C."/>
            <person name="Paponov I."/>
            <person name="Finkler A."/>
            <person name="Soon Heng Tan C."/>
            <person name="Hutchins A.P."/>
            <person name="Weinmeier T."/>
            <person name="Rattei T."/>
            <person name="Chu J.S."/>
            <person name="Gimenez G."/>
            <person name="Irimia M."/>
            <person name="Rigden D.J."/>
            <person name="Fitzpatrick D.A."/>
            <person name="Lorenzo-Morales J."/>
            <person name="Bateman A."/>
            <person name="Chiu C.H."/>
            <person name="Tang P."/>
            <person name="Hegemann P."/>
            <person name="Fromm H."/>
            <person name="Raoult D."/>
            <person name="Greub G."/>
            <person name="Miranda-Saavedra D."/>
            <person name="Chen N."/>
            <person name="Nash P."/>
            <person name="Ginger M.L."/>
            <person name="Horn M."/>
            <person name="Schaap P."/>
            <person name="Caler L."/>
            <person name="Loftus B."/>
        </authorList>
    </citation>
    <scope>NUCLEOTIDE SEQUENCE [LARGE SCALE GENOMIC DNA]</scope>
    <source>
        <strain evidence="15 16">Neff</strain>
    </source>
</reference>
<dbReference type="FunFam" id="2.20.28.10:FF:000003">
    <property type="entry name" value="DNA helicase"/>
    <property type="match status" value="1"/>
</dbReference>
<dbReference type="Pfam" id="PF17207">
    <property type="entry name" value="MCM_OB"/>
    <property type="match status" value="1"/>
</dbReference>
<evidence type="ECO:0000256" key="8">
    <source>
        <dbReference type="ARBA" id="ARBA00023125"/>
    </source>
</evidence>
<dbReference type="InterPro" id="IPR018525">
    <property type="entry name" value="MCM_CS"/>
</dbReference>
<dbReference type="InterPro" id="IPR031327">
    <property type="entry name" value="MCM"/>
</dbReference>
<dbReference type="PROSITE" id="PS00847">
    <property type="entry name" value="MCM_1"/>
    <property type="match status" value="1"/>
</dbReference>
<evidence type="ECO:0000313" key="15">
    <source>
        <dbReference type="EMBL" id="ELR20077.1"/>
    </source>
</evidence>
<dbReference type="STRING" id="1257118.L8H4F5"/>
<dbReference type="GO" id="GO:1990518">
    <property type="term" value="F:single-stranded 3'-5' DNA helicase activity"/>
    <property type="evidence" value="ECO:0007669"/>
    <property type="project" value="TreeGrafter"/>
</dbReference>